<feature type="domain" description="Guanylate cyclase" evidence="3">
    <location>
        <begin position="38"/>
        <end position="175"/>
    </location>
</feature>
<evidence type="ECO:0000259" key="3">
    <source>
        <dbReference type="PROSITE" id="PS50125"/>
    </source>
</evidence>
<dbReference type="GO" id="GO:0005524">
    <property type="term" value="F:ATP binding"/>
    <property type="evidence" value="ECO:0007669"/>
    <property type="project" value="UniProtKB-KW"/>
</dbReference>
<dbReference type="Pfam" id="PF13191">
    <property type="entry name" value="AAA_16"/>
    <property type="match status" value="1"/>
</dbReference>
<organism evidence="4 5">
    <name type="scientific">Limnoglobus roseus</name>
    <dbReference type="NCBI Taxonomy" id="2598579"/>
    <lineage>
        <taxon>Bacteria</taxon>
        <taxon>Pseudomonadati</taxon>
        <taxon>Planctomycetota</taxon>
        <taxon>Planctomycetia</taxon>
        <taxon>Gemmatales</taxon>
        <taxon>Gemmataceae</taxon>
        <taxon>Limnoglobus</taxon>
    </lineage>
</organism>
<dbReference type="SMART" id="SM00028">
    <property type="entry name" value="TPR"/>
    <property type="match status" value="5"/>
</dbReference>
<dbReference type="InterPro" id="IPR001054">
    <property type="entry name" value="A/G_cyclase"/>
</dbReference>
<dbReference type="InterPro" id="IPR041664">
    <property type="entry name" value="AAA_16"/>
</dbReference>
<feature type="domain" description="Guanylate cyclase" evidence="3">
    <location>
        <begin position="261"/>
        <end position="381"/>
    </location>
</feature>
<keyword evidence="1" id="KW-0547">Nucleotide-binding</keyword>
<dbReference type="InterPro" id="IPR019734">
    <property type="entry name" value="TPR_rpt"/>
</dbReference>
<dbReference type="InterPro" id="IPR011990">
    <property type="entry name" value="TPR-like_helical_dom_sf"/>
</dbReference>
<keyword evidence="5" id="KW-1185">Reference proteome</keyword>
<dbReference type="CDD" id="cd07302">
    <property type="entry name" value="CHD"/>
    <property type="match status" value="2"/>
</dbReference>
<dbReference type="GO" id="GO:0035556">
    <property type="term" value="P:intracellular signal transduction"/>
    <property type="evidence" value="ECO:0007669"/>
    <property type="project" value="InterPro"/>
</dbReference>
<dbReference type="InterPro" id="IPR029787">
    <property type="entry name" value="Nucleotide_cyclase"/>
</dbReference>
<proteinExistence type="predicted"/>
<dbReference type="Proteomes" id="UP000324974">
    <property type="component" value="Chromosome"/>
</dbReference>
<dbReference type="GO" id="GO:0005737">
    <property type="term" value="C:cytoplasm"/>
    <property type="evidence" value="ECO:0007669"/>
    <property type="project" value="TreeGrafter"/>
</dbReference>
<keyword evidence="2" id="KW-0067">ATP-binding</keyword>
<dbReference type="PANTHER" id="PTHR16305">
    <property type="entry name" value="TESTICULAR SOLUBLE ADENYLYL CYCLASE"/>
    <property type="match status" value="1"/>
</dbReference>
<dbReference type="Gene3D" id="3.40.50.300">
    <property type="entry name" value="P-loop containing nucleotide triphosphate hydrolases"/>
    <property type="match status" value="1"/>
</dbReference>
<dbReference type="Gene3D" id="1.25.40.10">
    <property type="entry name" value="Tetratricopeptide repeat domain"/>
    <property type="match status" value="2"/>
</dbReference>
<dbReference type="GO" id="GO:0004016">
    <property type="term" value="F:adenylate cyclase activity"/>
    <property type="evidence" value="ECO:0007669"/>
    <property type="project" value="TreeGrafter"/>
</dbReference>
<accession>A0A5C1AJ97</accession>
<dbReference type="Gene3D" id="3.30.70.1230">
    <property type="entry name" value="Nucleotide cyclase"/>
    <property type="match status" value="2"/>
</dbReference>
<evidence type="ECO:0000313" key="5">
    <source>
        <dbReference type="Proteomes" id="UP000324974"/>
    </source>
</evidence>
<dbReference type="SUPFAM" id="SSF55073">
    <property type="entry name" value="Nucleotide cyclase"/>
    <property type="match status" value="2"/>
</dbReference>
<dbReference type="PANTHER" id="PTHR16305:SF28">
    <property type="entry name" value="GUANYLATE CYCLASE DOMAIN-CONTAINING PROTEIN"/>
    <property type="match status" value="1"/>
</dbReference>
<name>A0A5C1AJ97_9BACT</name>
<dbReference type="SUPFAM" id="SSF48452">
    <property type="entry name" value="TPR-like"/>
    <property type="match status" value="2"/>
</dbReference>
<evidence type="ECO:0000256" key="1">
    <source>
        <dbReference type="ARBA" id="ARBA00022741"/>
    </source>
</evidence>
<dbReference type="InterPro" id="IPR027417">
    <property type="entry name" value="P-loop_NTPase"/>
</dbReference>
<sequence length="1373" mass="151739">MTALARPEDVSRFVPAVLLRHLITGTAPSASAEASYGAVLFADISGFTALSERLASKGADGVEELTQILNAYFGKLIEVIVENGGDVVKFAGDALLAFWPVQAQHELTGVTRAAANCGLQVQAAMTTFAAAAGQRLSLRAGVGAGPLSAVSIGGVYQRWEFVVVGPPVVEATMAAGVGETGWVVLGQQAWNLLQDSATGTALTPEFTRLDAVSGTRPPIPLAVPTVSPEAVPNLLGFIPAAIHRRLAAGQSGWLAEIRRLTVLFVNLPDLTFRTTLAKSQAVMVALQEALYHYEGSVNKLSTDEKGVTFVAALGLPPLAHEDDPLRGTLAALAIHAKLTELGWASSVGVTSGRVFCGVIGSDVRCEFTIIGDLVNLSARLMQAAKGGILCDERTYKFAQDRFEWNVLPPIPLKGKAHPTPVFRPLRVAQDVVDLKRSQQMVGRSAEQRQLEEITQKTLEDCASAVVLIEGEAGIGKSTLVANVLRIAHKLELTTWLGAALAIERSTPYFAWRSIFRQLFDLHASEPTEEQCLQVLQLLEFDPELESRAALLNGVLSLDFPDSPLTAEMTGEVRLSNTNALLIRLLQRETEAAPRQLILEDCHWLDSASWALLRQASQQVPALLIVIVTRPLLEPLPRDFVPIAAAGTTHRLPLGPMSAEESLALVKRRLGVTDVPESMAELLRAKAQGNPFFIEELAYSLRDTGKIRIQNGRCVVASEADLRTLPFPDNVQAVVTSRIDRLAPQEQLTLKVASVIGRTFTRNLLHDVSPIEDDRPHLERHLDTLTSQSLTMLDTPAPDLAYSFKHVITQEVSYQMMPPAQRKKLHQIVAEWYERHHQADLSPYFPLLAKHWSNTDRVAKAIDYLEKSGESAMRDCAPEEAVTFFTQAISLDEATGSKADLFRRACWQRQLAEAHYNLSDLGTALRHFTIALNLLGYPSPRTGTGFVAASLWEFTKQRVHRAFPRWFFGRGKNQATQRIEAARAYERLVQIYYLNNAKVPSIHAAFRALNLSETVGECPELARNYAHAAVFCGLLFMHKSARAYARRSREMALRVRQQSCSAYVEFIRGVYWVTVGAWEEAEDNLREAMTITARIGERRRWYESAFTLANALSRKGDYRASAELSEQIRQVGTLQMVPQVQVWGLSWRLACLLALEADAAVWLPLETALASCLQAHPTIPLADQILGYGVLAVTQWRRGEKALAQQTCEQAEAIISRTNQISHYLPPAYRGLAEVYLGLWTDNPAMAPEMDRRMSHLCTVLSQFSLMYPIGKPTSHLVRGRYQWQKGHHAKALRSWRKSLAAAERYRMPYEQAQAHAELARRLPPDDPTADVHRRRARELFAQIGAAADLEFRDPNATRFDAGFQHNRPSMPNG</sequence>
<protein>
    <submittedName>
        <fullName evidence="4">Adenylate/guanylate cyclase domain-containing protein</fullName>
    </submittedName>
</protein>
<reference evidence="5" key="1">
    <citation type="submission" date="2019-08" db="EMBL/GenBank/DDBJ databases">
        <title>Limnoglobus roseus gen. nov., sp. nov., a novel freshwater planctomycete with a giant genome from the family Gemmataceae.</title>
        <authorList>
            <person name="Kulichevskaya I.S."/>
            <person name="Naumoff D.G."/>
            <person name="Miroshnikov K."/>
            <person name="Ivanova A."/>
            <person name="Philippov D.A."/>
            <person name="Hakobyan A."/>
            <person name="Rijpstra I.C."/>
            <person name="Sinninghe Damste J.S."/>
            <person name="Liesack W."/>
            <person name="Dedysh S.N."/>
        </authorList>
    </citation>
    <scope>NUCLEOTIDE SEQUENCE [LARGE SCALE GENOMIC DNA]</scope>
    <source>
        <strain evidence="5">PX52</strain>
    </source>
</reference>
<dbReference type="PROSITE" id="PS50125">
    <property type="entry name" value="GUANYLATE_CYCLASE_2"/>
    <property type="match status" value="2"/>
</dbReference>
<evidence type="ECO:0000256" key="2">
    <source>
        <dbReference type="ARBA" id="ARBA00022840"/>
    </source>
</evidence>
<dbReference type="Pfam" id="PF00211">
    <property type="entry name" value="Guanylate_cyc"/>
    <property type="match status" value="2"/>
</dbReference>
<dbReference type="EMBL" id="CP042425">
    <property type="protein sequence ID" value="QEL17782.1"/>
    <property type="molecule type" value="Genomic_DNA"/>
</dbReference>
<dbReference type="KEGG" id="lrs:PX52LOC_04790"/>
<evidence type="ECO:0000313" key="4">
    <source>
        <dbReference type="EMBL" id="QEL17782.1"/>
    </source>
</evidence>
<dbReference type="SUPFAM" id="SSF52540">
    <property type="entry name" value="P-loop containing nucleoside triphosphate hydrolases"/>
    <property type="match status" value="1"/>
</dbReference>
<dbReference type="SMART" id="SM00044">
    <property type="entry name" value="CYCc"/>
    <property type="match status" value="1"/>
</dbReference>
<dbReference type="GO" id="GO:0009190">
    <property type="term" value="P:cyclic nucleotide biosynthetic process"/>
    <property type="evidence" value="ECO:0007669"/>
    <property type="project" value="InterPro"/>
</dbReference>
<gene>
    <name evidence="4" type="ORF">PX52LOC_04790</name>
</gene>